<dbReference type="PANTHER" id="PTHR33270:SF5">
    <property type="entry name" value="GB|AAC00605.1"/>
    <property type="match status" value="1"/>
</dbReference>
<accession>A0AAN8V5E7</accession>
<keyword evidence="3" id="KW-1185">Reference proteome</keyword>
<name>A0AAN8V5E7_9MAGN</name>
<organism evidence="2 3">
    <name type="scientific">Dillenia turbinata</name>
    <dbReference type="NCBI Taxonomy" id="194707"/>
    <lineage>
        <taxon>Eukaryota</taxon>
        <taxon>Viridiplantae</taxon>
        <taxon>Streptophyta</taxon>
        <taxon>Embryophyta</taxon>
        <taxon>Tracheophyta</taxon>
        <taxon>Spermatophyta</taxon>
        <taxon>Magnoliopsida</taxon>
        <taxon>eudicotyledons</taxon>
        <taxon>Gunneridae</taxon>
        <taxon>Pentapetalae</taxon>
        <taxon>Dilleniales</taxon>
        <taxon>Dilleniaceae</taxon>
        <taxon>Dillenia</taxon>
    </lineage>
</organism>
<comment type="caution">
    <text evidence="2">The sequence shown here is derived from an EMBL/GenBank/DDBJ whole genome shotgun (WGS) entry which is preliminary data.</text>
</comment>
<reference evidence="2 3" key="1">
    <citation type="submission" date="2023-12" db="EMBL/GenBank/DDBJ databases">
        <title>A high-quality genome assembly for Dillenia turbinata (Dilleniales).</title>
        <authorList>
            <person name="Chanderbali A."/>
        </authorList>
    </citation>
    <scope>NUCLEOTIDE SEQUENCE [LARGE SCALE GENOMIC DNA]</scope>
    <source>
        <strain evidence="2">LSX21</strain>
        <tissue evidence="2">Leaf</tissue>
    </source>
</reference>
<dbReference type="EMBL" id="JBAMMX010000014">
    <property type="protein sequence ID" value="KAK6927850.1"/>
    <property type="molecule type" value="Genomic_DNA"/>
</dbReference>
<dbReference type="Proteomes" id="UP001370490">
    <property type="component" value="Unassembled WGS sequence"/>
</dbReference>
<gene>
    <name evidence="2" type="ORF">RJ641_006441</name>
</gene>
<dbReference type="InterPro" id="IPR055482">
    <property type="entry name" value="DUF7054"/>
</dbReference>
<evidence type="ECO:0000313" key="2">
    <source>
        <dbReference type="EMBL" id="KAK6927850.1"/>
    </source>
</evidence>
<dbReference type="AlphaFoldDB" id="A0AAN8V5E7"/>
<feature type="domain" description="DUF7054" evidence="1">
    <location>
        <begin position="22"/>
        <end position="104"/>
    </location>
</feature>
<dbReference type="PANTHER" id="PTHR33270">
    <property type="entry name" value="BNAC05G50380D PROTEIN"/>
    <property type="match status" value="1"/>
</dbReference>
<evidence type="ECO:0000259" key="1">
    <source>
        <dbReference type="Pfam" id="PF23156"/>
    </source>
</evidence>
<protein>
    <recommendedName>
        <fullName evidence="1">DUF7054 domain-containing protein</fullName>
    </recommendedName>
</protein>
<dbReference type="InterPro" id="IPR040358">
    <property type="entry name" value="At4g22758-like"/>
</dbReference>
<dbReference type="Pfam" id="PF23156">
    <property type="entry name" value="DUF7054"/>
    <property type="match status" value="1"/>
</dbReference>
<proteinExistence type="predicted"/>
<evidence type="ECO:0000313" key="3">
    <source>
        <dbReference type="Proteomes" id="UP001370490"/>
    </source>
</evidence>
<sequence>MMGKKKQKNKDNNDKKVKEAKAGRFLATITVLGSAGPIRFVVNEKDTASKVISTALKSYAREGRLPLLGTSVDHFFLYCVNSTSQALAPEETISSCGSRNFVLCKKQIQPQMTAARSEMVSTRKASGSWKKWLYKPFSFKIYSH</sequence>